<dbReference type="PANTHER" id="PTHR43176:SF3">
    <property type="entry name" value="3-HYDROXYISOBUTYRYL-COA HYDROLASE, MITOCHONDRIAL"/>
    <property type="match status" value="1"/>
</dbReference>
<evidence type="ECO:0000256" key="1">
    <source>
        <dbReference type="ARBA" id="ARBA00001709"/>
    </source>
</evidence>
<dbReference type="CDD" id="cd06558">
    <property type="entry name" value="crotonase-like"/>
    <property type="match status" value="1"/>
</dbReference>
<feature type="domain" description="Enoyl-CoA hydratase/isomerase" evidence="12">
    <location>
        <begin position="21"/>
        <end position="349"/>
    </location>
</feature>
<dbReference type="OMA" id="EVFTMEY"/>
<dbReference type="Gene3D" id="3.90.226.10">
    <property type="entry name" value="2-enoyl-CoA Hydratase, Chain A, domain 1"/>
    <property type="match status" value="1"/>
</dbReference>
<dbReference type="InterPro" id="IPR045004">
    <property type="entry name" value="ECH_dom"/>
</dbReference>
<reference evidence="13 15" key="2">
    <citation type="journal article" date="2013" name="Nature">
        <title>Insights into bilaterian evolution from three spiralian genomes.</title>
        <authorList>
            <person name="Simakov O."/>
            <person name="Marletaz F."/>
            <person name="Cho S.J."/>
            <person name="Edsinger-Gonzales E."/>
            <person name="Havlak P."/>
            <person name="Hellsten U."/>
            <person name="Kuo D.H."/>
            <person name="Larsson T."/>
            <person name="Lv J."/>
            <person name="Arendt D."/>
            <person name="Savage R."/>
            <person name="Osoegawa K."/>
            <person name="de Jong P."/>
            <person name="Grimwood J."/>
            <person name="Chapman J.A."/>
            <person name="Shapiro H."/>
            <person name="Aerts A."/>
            <person name="Otillar R.P."/>
            <person name="Terry A.Y."/>
            <person name="Boore J.L."/>
            <person name="Grigoriev I.V."/>
            <person name="Lindberg D.R."/>
            <person name="Seaver E.C."/>
            <person name="Weisblat D.A."/>
            <person name="Putnam N.H."/>
            <person name="Rokhsar D.S."/>
        </authorList>
    </citation>
    <scope>NUCLEOTIDE SEQUENCE</scope>
</reference>
<comment type="pathway">
    <text evidence="3">Amino-acid degradation; L-valine degradation.</text>
</comment>
<dbReference type="RefSeq" id="XP_009020108.1">
    <property type="nucleotide sequence ID" value="XM_009021860.1"/>
</dbReference>
<protein>
    <recommendedName>
        <fullName evidence="6">3-hydroxyisobutyryl-CoA hydrolase, mitochondrial</fullName>
        <ecNumber evidence="5">3.1.2.4</ecNumber>
    </recommendedName>
    <alternativeName>
        <fullName evidence="11">3-hydroxyisobutyryl-coenzyme A hydrolase</fullName>
    </alternativeName>
</protein>
<dbReference type="KEGG" id="hro:HELRODRAFT_66323"/>
<evidence type="ECO:0000259" key="12">
    <source>
        <dbReference type="Pfam" id="PF16113"/>
    </source>
</evidence>
<evidence type="ECO:0000256" key="5">
    <source>
        <dbReference type="ARBA" id="ARBA00011915"/>
    </source>
</evidence>
<dbReference type="GO" id="GO:0003860">
    <property type="term" value="F:3-hydroxyisobutyryl-CoA hydrolase activity"/>
    <property type="evidence" value="ECO:0000318"/>
    <property type="project" value="GO_Central"/>
</dbReference>
<dbReference type="FunCoup" id="T1FYJ8">
    <property type="interactions" value="1431"/>
</dbReference>
<dbReference type="NCBIfam" id="NF004127">
    <property type="entry name" value="PRK05617.1"/>
    <property type="match status" value="1"/>
</dbReference>
<dbReference type="AlphaFoldDB" id="T1FYJ8"/>
<reference evidence="14" key="3">
    <citation type="submission" date="2015-06" db="UniProtKB">
        <authorList>
            <consortium name="EnsemblMetazoa"/>
        </authorList>
    </citation>
    <scope>IDENTIFICATION</scope>
</reference>
<dbReference type="InterPro" id="IPR029045">
    <property type="entry name" value="ClpP/crotonase-like_dom_sf"/>
</dbReference>
<dbReference type="EMBL" id="KB096742">
    <property type="protein sequence ID" value="ESO02700.1"/>
    <property type="molecule type" value="Genomic_DNA"/>
</dbReference>
<evidence type="ECO:0000256" key="11">
    <source>
        <dbReference type="ARBA" id="ARBA00031181"/>
    </source>
</evidence>
<dbReference type="HOGENOM" id="CLU_009834_22_1_1"/>
<dbReference type="CTD" id="20213896"/>
<comment type="similarity">
    <text evidence="4">Belongs to the enoyl-CoA hydratase/isomerase family.</text>
</comment>
<evidence type="ECO:0000313" key="14">
    <source>
        <dbReference type="EnsemblMetazoa" id="HelroP66323"/>
    </source>
</evidence>
<sequence length="363" mass="40867">MFSPHTSGEDVLFDQVGDKFVLTLNRPKALNALDLSMIKKINPLLKKWHEEKNVKMIIIKGSGEKAFCAGGDIRAVSGAKSVQNNIQQDFFKEEYKLNYGIGTSKIPWVALIDGITMGGGVGVSVHGHFRVATERTLFAMPETAIGLIPDVGGGYFLPRLPNHIGTFLALTGFRLKGRNVFTAGIATHFVEHAKIKDLERDLLNVKDANLLNTKEVLNYYHDRCSIEKDKPYILAEHLGLIKHAFSDYDISGIVQKLKNDSSDWCNTQLQTLNKMSPTSLKVTCEQLRHGSTKDLRDVLVMEYRIVQRIMQGSDFYEGVRSVIIDKDMKPVWNPKTLDEVSDEFVQSHFEPFKDGDDIHLEPF</sequence>
<dbReference type="Pfam" id="PF16113">
    <property type="entry name" value="ECH_2"/>
    <property type="match status" value="1"/>
</dbReference>
<dbReference type="UniPathway" id="UPA00362"/>
<dbReference type="EnsemblMetazoa" id="HelroT66323">
    <property type="protein sequence ID" value="HelroP66323"/>
    <property type="gene ID" value="HelroG66323"/>
</dbReference>
<evidence type="ECO:0000313" key="15">
    <source>
        <dbReference type="Proteomes" id="UP000015101"/>
    </source>
</evidence>
<comment type="subcellular location">
    <subcellularLocation>
        <location evidence="2">Mitochondrion</location>
    </subcellularLocation>
</comment>
<evidence type="ECO:0000256" key="2">
    <source>
        <dbReference type="ARBA" id="ARBA00004173"/>
    </source>
</evidence>
<accession>T1FYJ8</accession>
<dbReference type="FunFam" id="3.90.226.10:FF:000026">
    <property type="entry name" value="3-hydroxyisobutyryl-CoA hydrolase, mitochondrial"/>
    <property type="match status" value="1"/>
</dbReference>
<comment type="function">
    <text evidence="10">Hydrolyzes 3-hydroxyisobutyryl-CoA (HIBYL-CoA), a saline catabolite. Has high activity toward isobutyryl-CoA. Could be an isobutyryl-CoA dehydrogenase that functions in valine catabolism. Also hydrolyzes 3-hydroxypropanoyl-CoA.</text>
</comment>
<organism evidence="14 15">
    <name type="scientific">Helobdella robusta</name>
    <name type="common">Californian leech</name>
    <dbReference type="NCBI Taxonomy" id="6412"/>
    <lineage>
        <taxon>Eukaryota</taxon>
        <taxon>Metazoa</taxon>
        <taxon>Spiralia</taxon>
        <taxon>Lophotrochozoa</taxon>
        <taxon>Annelida</taxon>
        <taxon>Clitellata</taxon>
        <taxon>Hirudinea</taxon>
        <taxon>Rhynchobdellida</taxon>
        <taxon>Glossiphoniidae</taxon>
        <taxon>Helobdella</taxon>
    </lineage>
</organism>
<dbReference type="GeneID" id="20213896"/>
<dbReference type="GO" id="GO:0005739">
    <property type="term" value="C:mitochondrion"/>
    <property type="evidence" value="ECO:0000318"/>
    <property type="project" value="GO_Central"/>
</dbReference>
<evidence type="ECO:0000256" key="3">
    <source>
        <dbReference type="ARBA" id="ARBA00005109"/>
    </source>
</evidence>
<keyword evidence="7" id="KW-0101">Branched-chain amino acid catabolism</keyword>
<dbReference type="eggNOG" id="KOG1684">
    <property type="taxonomic scope" value="Eukaryota"/>
</dbReference>
<dbReference type="STRING" id="6412.T1FYJ8"/>
<dbReference type="SUPFAM" id="SSF52096">
    <property type="entry name" value="ClpP/crotonase"/>
    <property type="match status" value="1"/>
</dbReference>
<keyword evidence="15" id="KW-1185">Reference proteome</keyword>
<dbReference type="PANTHER" id="PTHR43176">
    <property type="entry name" value="3-HYDROXYISOBUTYRYL-COA HYDROLASE-RELATED"/>
    <property type="match status" value="1"/>
</dbReference>
<evidence type="ECO:0000256" key="10">
    <source>
        <dbReference type="ARBA" id="ARBA00024871"/>
    </source>
</evidence>
<reference evidence="15" key="1">
    <citation type="submission" date="2012-12" db="EMBL/GenBank/DDBJ databases">
        <authorList>
            <person name="Hellsten U."/>
            <person name="Grimwood J."/>
            <person name="Chapman J.A."/>
            <person name="Shapiro H."/>
            <person name="Aerts A."/>
            <person name="Otillar R.P."/>
            <person name="Terry A.Y."/>
            <person name="Boore J.L."/>
            <person name="Simakov O."/>
            <person name="Marletaz F."/>
            <person name="Cho S.-J."/>
            <person name="Edsinger-Gonzales E."/>
            <person name="Havlak P."/>
            <person name="Kuo D.-H."/>
            <person name="Larsson T."/>
            <person name="Lv J."/>
            <person name="Arendt D."/>
            <person name="Savage R."/>
            <person name="Osoegawa K."/>
            <person name="de Jong P."/>
            <person name="Lindberg D.R."/>
            <person name="Seaver E.C."/>
            <person name="Weisblat D.A."/>
            <person name="Putnam N.H."/>
            <person name="Grigoriev I.V."/>
            <person name="Rokhsar D.S."/>
        </authorList>
    </citation>
    <scope>NUCLEOTIDE SEQUENCE</scope>
</reference>
<proteinExistence type="inferred from homology"/>
<dbReference type="InterPro" id="IPR032259">
    <property type="entry name" value="HIBYL-CoA-H"/>
</dbReference>
<evidence type="ECO:0000256" key="9">
    <source>
        <dbReference type="ARBA" id="ARBA00023128"/>
    </source>
</evidence>
<comment type="catalytic activity">
    <reaction evidence="1">
        <text>3-hydroxy-2-methylpropanoyl-CoA + H2O = 3-hydroxy-2-methylpropanoate + CoA + H(+)</text>
        <dbReference type="Rhea" id="RHEA:20888"/>
        <dbReference type="ChEBI" id="CHEBI:11805"/>
        <dbReference type="ChEBI" id="CHEBI:15377"/>
        <dbReference type="ChEBI" id="CHEBI:15378"/>
        <dbReference type="ChEBI" id="CHEBI:57287"/>
        <dbReference type="ChEBI" id="CHEBI:57340"/>
        <dbReference type="EC" id="3.1.2.4"/>
    </reaction>
</comment>
<evidence type="ECO:0000256" key="6">
    <source>
        <dbReference type="ARBA" id="ARBA00016714"/>
    </source>
</evidence>
<dbReference type="GO" id="GO:0006574">
    <property type="term" value="P:L-valine catabolic process"/>
    <property type="evidence" value="ECO:0000318"/>
    <property type="project" value="GO_Central"/>
</dbReference>
<evidence type="ECO:0000313" key="13">
    <source>
        <dbReference type="EMBL" id="ESO02700.1"/>
    </source>
</evidence>
<evidence type="ECO:0000256" key="7">
    <source>
        <dbReference type="ARBA" id="ARBA00022456"/>
    </source>
</evidence>
<dbReference type="EMBL" id="AMQM01000991">
    <property type="status" value="NOT_ANNOTATED_CDS"/>
    <property type="molecule type" value="Genomic_DNA"/>
</dbReference>
<gene>
    <name evidence="14" type="primary">20213896</name>
    <name evidence="13" type="ORF">HELRODRAFT_66323</name>
</gene>
<evidence type="ECO:0000256" key="8">
    <source>
        <dbReference type="ARBA" id="ARBA00022801"/>
    </source>
</evidence>
<dbReference type="OrthoDB" id="1737613at2759"/>
<dbReference type="Proteomes" id="UP000015101">
    <property type="component" value="Unassembled WGS sequence"/>
</dbReference>
<name>T1FYJ8_HELRO</name>
<keyword evidence="8" id="KW-0378">Hydrolase</keyword>
<keyword evidence="9" id="KW-0496">Mitochondrion</keyword>
<evidence type="ECO:0000256" key="4">
    <source>
        <dbReference type="ARBA" id="ARBA00005254"/>
    </source>
</evidence>
<dbReference type="InParanoid" id="T1FYJ8"/>
<dbReference type="EC" id="3.1.2.4" evidence="5"/>